<dbReference type="Pfam" id="PF17921">
    <property type="entry name" value="Integrase_H2C2"/>
    <property type="match status" value="1"/>
</dbReference>
<dbReference type="PANTHER" id="PTHR37984:SF8">
    <property type="entry name" value="CCHC-TYPE DOMAIN-CONTAINING PROTEIN"/>
    <property type="match status" value="1"/>
</dbReference>
<dbReference type="Gene3D" id="3.30.70.270">
    <property type="match status" value="2"/>
</dbReference>
<dbReference type="EMBL" id="RJVU01073043">
    <property type="protein sequence ID" value="ROI27857.1"/>
    <property type="molecule type" value="Genomic_DNA"/>
</dbReference>
<dbReference type="InterPro" id="IPR036397">
    <property type="entry name" value="RNaseH_sf"/>
</dbReference>
<dbReference type="AlphaFoldDB" id="A0A3N0XHV8"/>
<dbReference type="InterPro" id="IPR050951">
    <property type="entry name" value="Retrovirus_Pol_polyprotein"/>
</dbReference>
<dbReference type="Pfam" id="PF00665">
    <property type="entry name" value="rve"/>
    <property type="match status" value="1"/>
</dbReference>
<dbReference type="Gene3D" id="3.10.10.10">
    <property type="entry name" value="HIV Type 1 Reverse Transcriptase, subunit A, domain 1"/>
    <property type="match status" value="1"/>
</dbReference>
<evidence type="ECO:0000313" key="8">
    <source>
        <dbReference type="Proteomes" id="UP000281406"/>
    </source>
</evidence>
<dbReference type="Gene3D" id="3.30.420.10">
    <property type="entry name" value="Ribonuclease H-like superfamily/Ribonuclease H"/>
    <property type="match status" value="1"/>
</dbReference>
<name>A0A3N0XHV8_ANAGA</name>
<sequence>MATSGSETDDEGQIEQFEEDSVPESEDNQQQERAGEVPRRARVHTVDEEEDDDEEFIVDVVQAQTKEKEEWIVPIEVNETIIPFKLDTGAHVNLLSFEDYKTLKVKSKIHPIKTKVTGYTGERVPVKGGCIATFKRRGQQIRALLLIVDTIAQPILGLKTCTKLNLVKRVFVVTSTDTANDHDSLMEEYKDFFEGLGCLPGEHKICVDKSVSPVVHPCRKIPFAMRGKLKEELARMEKLKVIQKIDEPTEWVSSLVVLQKKTGALRMCLDPRDLNKAIKREHFKLPTREEIMAQFAGAKWFSKLDASSGFWQLRLDEASSKLCTFNTPEGRYRFLRLPYGILSAPEVYHKTIHMIFEHIPGVETMMDDIIVWGSNREEHDERLRKVLDKTREVNLKLNKDKCEFGVKTLTFVGDVVSEEGVKPDSRKTSAINNMERPNNKDEVRRFLGMVTYLSKFVPQLSALSAPLRSLLEQKNEWIWSHEQEQSFVKLKETLTQEPVLKFYDPERRTRISADASQYGLGAVLLQQHDEQWLPVAYASRALTSVESRYAQIEKELLASMYACERFHQYVFGQAFEVETDHKPLVSIMSKLLNDCPVRIQRMLIRLQKYDVHMIYTQGKYMYTADTLSRAVDKEERADSEKTAEIQAYVDMIVTSLPVTTDRTEQIRRETNADETMTELKHTVQTGWPKNKKDCPTKIQEYWNCRAELTVVDDIVMKGSKFVIPLTLRKQMLKKIHEGHLGEVKCKRRAREVMYWPRINQDISQTTASCELCRIYRPKQQAEPLMTHPVPHRPYYKVGTDLFDCDGKSYIVVTDYFSNYPEVGVLQSTSSKAVISYLKTVFARHGVPCELFSDNGPQFSSCEFAAFAKEWGFQHLTSSPTYPKSNGLAESSVKTVKTMMKKAQDRDDFQKSLLIYRSAPLQNGLSPAQMLMGRRIRSNLPVNEDLLTPKSAYKVRKVKEEQKAKQRRLYNRTTKHLPMLKPGDMVRLRDISTGTWRQKGQVEEEVAPRSYRIQTENGLSLRRNRTDLQLQPTVKDTTAQEMVQQDTAESTELPDSGLTAVSASPSVATPSKLSKSPAAERQARPKRHVQPPQRLIECC</sequence>
<evidence type="ECO:0000256" key="2">
    <source>
        <dbReference type="ARBA" id="ARBA00012180"/>
    </source>
</evidence>
<dbReference type="SUPFAM" id="SSF53098">
    <property type="entry name" value="Ribonuclease H-like"/>
    <property type="match status" value="1"/>
</dbReference>
<feature type="compositionally biased region" description="Low complexity" evidence="4">
    <location>
        <begin position="1058"/>
        <end position="1070"/>
    </location>
</feature>
<dbReference type="GO" id="GO:0004523">
    <property type="term" value="F:RNA-DNA hybrid ribonuclease activity"/>
    <property type="evidence" value="ECO:0007669"/>
    <property type="project" value="UniProtKB-EC"/>
</dbReference>
<dbReference type="EC" id="3.1.26.4" evidence="2"/>
<dbReference type="Pfam" id="PF17919">
    <property type="entry name" value="RT_RNaseH_2"/>
    <property type="match status" value="1"/>
</dbReference>
<feature type="compositionally biased region" description="Acidic residues" evidence="4">
    <location>
        <begin position="7"/>
        <end position="29"/>
    </location>
</feature>
<dbReference type="FunFam" id="1.10.340.70:FF:000003">
    <property type="entry name" value="Protein CBG25708"/>
    <property type="match status" value="1"/>
</dbReference>
<dbReference type="InterPro" id="IPR041588">
    <property type="entry name" value="Integrase_H2C2"/>
</dbReference>
<dbReference type="InterPro" id="IPR000477">
    <property type="entry name" value="RT_dom"/>
</dbReference>
<dbReference type="GO" id="GO:0015074">
    <property type="term" value="P:DNA integration"/>
    <property type="evidence" value="ECO:0007669"/>
    <property type="project" value="InterPro"/>
</dbReference>
<dbReference type="FunFam" id="3.10.10.10:FF:000003">
    <property type="entry name" value="Retrovirus-related Pol polyprotein from transposon 297-like Protein"/>
    <property type="match status" value="1"/>
</dbReference>
<dbReference type="InterPro" id="IPR041577">
    <property type="entry name" value="RT_RNaseH_2"/>
</dbReference>
<dbReference type="PANTHER" id="PTHR37984">
    <property type="entry name" value="PROTEIN CBG26694"/>
    <property type="match status" value="1"/>
</dbReference>
<dbReference type="PROSITE" id="PS50878">
    <property type="entry name" value="RT_POL"/>
    <property type="match status" value="1"/>
</dbReference>
<dbReference type="Pfam" id="PF00078">
    <property type="entry name" value="RVT_1"/>
    <property type="match status" value="1"/>
</dbReference>
<dbReference type="GO" id="GO:0003676">
    <property type="term" value="F:nucleic acid binding"/>
    <property type="evidence" value="ECO:0007669"/>
    <property type="project" value="InterPro"/>
</dbReference>
<evidence type="ECO:0000256" key="1">
    <source>
        <dbReference type="ARBA" id="ARBA00010879"/>
    </source>
</evidence>
<feature type="region of interest" description="Disordered" evidence="4">
    <location>
        <begin position="1"/>
        <end position="50"/>
    </location>
</feature>
<organism evidence="7 8">
    <name type="scientific">Anabarilius grahami</name>
    <name type="common">Kanglang fish</name>
    <name type="synonym">Barilius grahami</name>
    <dbReference type="NCBI Taxonomy" id="495550"/>
    <lineage>
        <taxon>Eukaryota</taxon>
        <taxon>Metazoa</taxon>
        <taxon>Chordata</taxon>
        <taxon>Craniata</taxon>
        <taxon>Vertebrata</taxon>
        <taxon>Euteleostomi</taxon>
        <taxon>Actinopterygii</taxon>
        <taxon>Neopterygii</taxon>
        <taxon>Teleostei</taxon>
        <taxon>Ostariophysi</taxon>
        <taxon>Cypriniformes</taxon>
        <taxon>Xenocyprididae</taxon>
        <taxon>Xenocypridinae</taxon>
        <taxon>Xenocypridinae incertae sedis</taxon>
        <taxon>Anabarilius</taxon>
    </lineage>
</organism>
<dbReference type="InterPro" id="IPR012337">
    <property type="entry name" value="RNaseH-like_sf"/>
</dbReference>
<dbReference type="PROSITE" id="PS50994">
    <property type="entry name" value="INTEGRASE"/>
    <property type="match status" value="1"/>
</dbReference>
<evidence type="ECO:0000313" key="7">
    <source>
        <dbReference type="EMBL" id="ROI27857.1"/>
    </source>
</evidence>
<dbReference type="FunFam" id="3.30.70.270:FF:000026">
    <property type="entry name" value="Transposon Ty3-G Gag-Pol polyprotein"/>
    <property type="match status" value="1"/>
</dbReference>
<dbReference type="CDD" id="cd05481">
    <property type="entry name" value="retropepsin_like_LTR_1"/>
    <property type="match status" value="1"/>
</dbReference>
<dbReference type="InterPro" id="IPR001584">
    <property type="entry name" value="Integrase_cat-core"/>
</dbReference>
<feature type="domain" description="Integrase catalytic" evidence="6">
    <location>
        <begin position="789"/>
        <end position="956"/>
    </location>
</feature>
<dbReference type="Gene3D" id="1.10.340.70">
    <property type="match status" value="1"/>
</dbReference>
<dbReference type="InterPro" id="IPR043128">
    <property type="entry name" value="Rev_trsase/Diguanyl_cyclase"/>
</dbReference>
<dbReference type="OrthoDB" id="775972at2759"/>
<protein>
    <recommendedName>
        <fullName evidence="3">Gypsy retrotransposon integrase-like protein 1</fullName>
        <ecNumber evidence="2">3.1.26.4</ecNumber>
    </recommendedName>
</protein>
<dbReference type="SUPFAM" id="SSF50630">
    <property type="entry name" value="Acid proteases"/>
    <property type="match status" value="1"/>
</dbReference>
<reference evidence="7 8" key="1">
    <citation type="submission" date="2018-10" db="EMBL/GenBank/DDBJ databases">
        <title>Genome assembly for a Yunnan-Guizhou Plateau 3E fish, Anabarilius grahami (Regan), and its evolutionary and genetic applications.</title>
        <authorList>
            <person name="Jiang W."/>
        </authorList>
    </citation>
    <scope>NUCLEOTIDE SEQUENCE [LARGE SCALE GENOMIC DNA]</scope>
    <source>
        <strain evidence="7">AG-KIZ</strain>
        <tissue evidence="7">Muscle</tissue>
    </source>
</reference>
<evidence type="ECO:0000256" key="3">
    <source>
        <dbReference type="ARBA" id="ARBA00039658"/>
    </source>
</evidence>
<gene>
    <name evidence="7" type="ORF">DPX16_23179</name>
</gene>
<evidence type="ECO:0000259" key="5">
    <source>
        <dbReference type="PROSITE" id="PS50878"/>
    </source>
</evidence>
<dbReference type="Proteomes" id="UP000281406">
    <property type="component" value="Unassembled WGS sequence"/>
</dbReference>
<dbReference type="InterPro" id="IPR043502">
    <property type="entry name" value="DNA/RNA_pol_sf"/>
</dbReference>
<dbReference type="FunFam" id="3.30.420.10:FF:000063">
    <property type="entry name" value="Retrovirus-related Pol polyprotein from transposon 297-like Protein"/>
    <property type="match status" value="1"/>
</dbReference>
<feature type="region of interest" description="Disordered" evidence="4">
    <location>
        <begin position="1040"/>
        <end position="1098"/>
    </location>
</feature>
<dbReference type="SUPFAM" id="SSF56672">
    <property type="entry name" value="DNA/RNA polymerases"/>
    <property type="match status" value="1"/>
</dbReference>
<feature type="domain" description="Reverse transcriptase" evidence="5">
    <location>
        <begin position="239"/>
        <end position="416"/>
    </location>
</feature>
<dbReference type="Gene3D" id="2.40.70.10">
    <property type="entry name" value="Acid Proteases"/>
    <property type="match status" value="1"/>
</dbReference>
<evidence type="ECO:0000259" key="6">
    <source>
        <dbReference type="PROSITE" id="PS50994"/>
    </source>
</evidence>
<dbReference type="CDD" id="cd09274">
    <property type="entry name" value="RNase_HI_RT_Ty3"/>
    <property type="match status" value="1"/>
</dbReference>
<proteinExistence type="inferred from homology"/>
<dbReference type="CDD" id="cd01647">
    <property type="entry name" value="RT_LTR"/>
    <property type="match status" value="1"/>
</dbReference>
<comment type="caution">
    <text evidence="7">The sequence shown here is derived from an EMBL/GenBank/DDBJ whole genome shotgun (WGS) entry which is preliminary data.</text>
</comment>
<dbReference type="FunFam" id="3.30.70.270:FF:000100">
    <property type="entry name" value="Uncharacterized protein"/>
    <property type="match status" value="1"/>
</dbReference>
<comment type="similarity">
    <text evidence="1">Belongs to the beta type-B retroviral polymerase family. HERV class-II K(HML-2) pol subfamily.</text>
</comment>
<dbReference type="InterPro" id="IPR021109">
    <property type="entry name" value="Peptidase_aspartic_dom_sf"/>
</dbReference>
<accession>A0A3N0XHV8</accession>
<evidence type="ECO:0000256" key="4">
    <source>
        <dbReference type="SAM" id="MobiDB-lite"/>
    </source>
</evidence>
<keyword evidence="8" id="KW-1185">Reference proteome</keyword>
<feature type="compositionally biased region" description="Polar residues" evidence="4">
    <location>
        <begin position="1040"/>
        <end position="1049"/>
    </location>
</feature>